<sequence length="127" mass="13955">MLGDEAANLAPLGKHLIIDAAGKSLGRIASEAAKALMGKTTPDYTPHILSNVHVKIVNAGKISMRDKKRTAKTYQTYSGYPGGRKLEGFSNLSKRRGAGEPIRRAVRRMLPRNSFLKPRLKNLEITE</sequence>
<comment type="similarity">
    <text evidence="1">Belongs to the universal ribosomal protein uL13 family.</text>
</comment>
<dbReference type="AlphaFoldDB" id="A0A1F6EJB3"/>
<accession>A0A1F6EJB3</accession>
<evidence type="ECO:0000256" key="1">
    <source>
        <dbReference type="ARBA" id="ARBA00006227"/>
    </source>
</evidence>
<protein>
    <recommendedName>
        <fullName evidence="4">50S ribosomal protein L13</fullName>
    </recommendedName>
</protein>
<keyword evidence="3" id="KW-0687">Ribonucleoprotein</keyword>
<evidence type="ECO:0000313" key="5">
    <source>
        <dbReference type="EMBL" id="OGG73718.1"/>
    </source>
</evidence>
<dbReference type="GO" id="GO:0017148">
    <property type="term" value="P:negative regulation of translation"/>
    <property type="evidence" value="ECO:0007669"/>
    <property type="project" value="TreeGrafter"/>
</dbReference>
<dbReference type="GO" id="GO:0003729">
    <property type="term" value="F:mRNA binding"/>
    <property type="evidence" value="ECO:0007669"/>
    <property type="project" value="TreeGrafter"/>
</dbReference>
<evidence type="ECO:0000313" key="6">
    <source>
        <dbReference type="Proteomes" id="UP000178427"/>
    </source>
</evidence>
<dbReference type="InterPro" id="IPR005822">
    <property type="entry name" value="Ribosomal_uL13"/>
</dbReference>
<dbReference type="GO" id="GO:0022625">
    <property type="term" value="C:cytosolic large ribosomal subunit"/>
    <property type="evidence" value="ECO:0007669"/>
    <property type="project" value="TreeGrafter"/>
</dbReference>
<gene>
    <name evidence="5" type="ORF">A3A40_01105</name>
</gene>
<dbReference type="GO" id="GO:0003735">
    <property type="term" value="F:structural constituent of ribosome"/>
    <property type="evidence" value="ECO:0007669"/>
    <property type="project" value="InterPro"/>
</dbReference>
<dbReference type="PIRSF" id="PIRSF002181">
    <property type="entry name" value="Ribosomal_L13"/>
    <property type="match status" value="1"/>
</dbReference>
<dbReference type="PANTHER" id="PTHR11545:SF2">
    <property type="entry name" value="LARGE RIBOSOMAL SUBUNIT PROTEIN UL13M"/>
    <property type="match status" value="1"/>
</dbReference>
<dbReference type="CDD" id="cd00392">
    <property type="entry name" value="Ribosomal_L13"/>
    <property type="match status" value="1"/>
</dbReference>
<keyword evidence="2 5" id="KW-0689">Ribosomal protein</keyword>
<evidence type="ECO:0000256" key="3">
    <source>
        <dbReference type="ARBA" id="ARBA00023274"/>
    </source>
</evidence>
<dbReference type="SUPFAM" id="SSF52161">
    <property type="entry name" value="Ribosomal protein L13"/>
    <property type="match status" value="1"/>
</dbReference>
<dbReference type="InterPro" id="IPR036899">
    <property type="entry name" value="Ribosomal_uL13_sf"/>
</dbReference>
<dbReference type="NCBIfam" id="TIGR01066">
    <property type="entry name" value="rplM_bact"/>
    <property type="match status" value="1"/>
</dbReference>
<dbReference type="GO" id="GO:0006412">
    <property type="term" value="P:translation"/>
    <property type="evidence" value="ECO:0007669"/>
    <property type="project" value="InterPro"/>
</dbReference>
<evidence type="ECO:0000256" key="2">
    <source>
        <dbReference type="ARBA" id="ARBA00022980"/>
    </source>
</evidence>
<proteinExistence type="inferred from homology"/>
<reference evidence="5 6" key="1">
    <citation type="journal article" date="2016" name="Nat. Commun.">
        <title>Thousands of microbial genomes shed light on interconnected biogeochemical processes in an aquifer system.</title>
        <authorList>
            <person name="Anantharaman K."/>
            <person name="Brown C.T."/>
            <person name="Hug L.A."/>
            <person name="Sharon I."/>
            <person name="Castelle C.J."/>
            <person name="Probst A.J."/>
            <person name="Thomas B.C."/>
            <person name="Singh A."/>
            <person name="Wilkins M.J."/>
            <person name="Karaoz U."/>
            <person name="Brodie E.L."/>
            <person name="Williams K.H."/>
            <person name="Hubbard S.S."/>
            <person name="Banfield J.F."/>
        </authorList>
    </citation>
    <scope>NUCLEOTIDE SEQUENCE [LARGE SCALE GENOMIC DNA]</scope>
</reference>
<dbReference type="STRING" id="1798513.A3A40_01105"/>
<dbReference type="InterPro" id="IPR005823">
    <property type="entry name" value="Ribosomal_uL13_bac-type"/>
</dbReference>
<name>A0A1F6EJB3_9BACT</name>
<dbReference type="Gene3D" id="3.90.1180.10">
    <property type="entry name" value="Ribosomal protein L13"/>
    <property type="match status" value="1"/>
</dbReference>
<dbReference type="PANTHER" id="PTHR11545">
    <property type="entry name" value="RIBOSOMAL PROTEIN L13"/>
    <property type="match status" value="1"/>
</dbReference>
<dbReference type="Proteomes" id="UP000178427">
    <property type="component" value="Unassembled WGS sequence"/>
</dbReference>
<evidence type="ECO:0000256" key="4">
    <source>
        <dbReference type="ARBA" id="ARBA00035499"/>
    </source>
</evidence>
<comment type="caution">
    <text evidence="5">The sequence shown here is derived from an EMBL/GenBank/DDBJ whole genome shotgun (WGS) entry which is preliminary data.</text>
</comment>
<dbReference type="Pfam" id="PF00572">
    <property type="entry name" value="Ribosomal_L13"/>
    <property type="match status" value="1"/>
</dbReference>
<organism evidence="5 6">
    <name type="scientific">Candidatus Kaiserbacteria bacterium RIFCSPLOWO2_01_FULL_54_20</name>
    <dbReference type="NCBI Taxonomy" id="1798513"/>
    <lineage>
        <taxon>Bacteria</taxon>
        <taxon>Candidatus Kaiseribacteriota</taxon>
    </lineage>
</organism>
<dbReference type="EMBL" id="MFMA01000044">
    <property type="protein sequence ID" value="OGG73718.1"/>
    <property type="molecule type" value="Genomic_DNA"/>
</dbReference>